<reference evidence="2 3" key="1">
    <citation type="submission" date="2010-12" db="EMBL/GenBank/DDBJ databases">
        <title>Whole genome sequence of Anaerolinea thermophila UNI-1.</title>
        <authorList>
            <person name="Narita-Yamada S."/>
            <person name="Kishi E."/>
            <person name="Watanabe Y."/>
            <person name="Takasaki K."/>
            <person name="Ankai A."/>
            <person name="Oguchi A."/>
            <person name="Fukui S."/>
            <person name="Takahashi M."/>
            <person name="Yashiro I."/>
            <person name="Hosoyama A."/>
            <person name="Sekiguchi Y."/>
            <person name="Hanada S."/>
            <person name="Fujita N."/>
        </authorList>
    </citation>
    <scope>NUCLEOTIDE SEQUENCE [LARGE SCALE GENOMIC DNA]</scope>
    <source>
        <strain evidence="3">DSM 14523 / JCM 11388 / NBRC 100420 / UNI-1</strain>
    </source>
</reference>
<dbReference type="InParanoid" id="E8MZ45"/>
<feature type="chain" id="PRO_5003225173" description="Lipoprotein" evidence="1">
    <location>
        <begin position="20"/>
        <end position="183"/>
    </location>
</feature>
<sequence>MRKLTLIVLVAFLALSACASPVPSSTPVPTLGETRDVTGGGFSFQIPPDYSASVEGGRVDLSDKQGSLLLHLYGEPADVGETSLEKIVDSIVSEAMLRGNGVYEKSAVYTVTIAGVKGNGYDLIGTYFGAPFEGQAVIVPRKSGGFFFGMGLALGQGEEGRWQKEGKAVFQAMLQTVQFTDKP</sequence>
<evidence type="ECO:0000313" key="3">
    <source>
        <dbReference type="Proteomes" id="UP000008922"/>
    </source>
</evidence>
<dbReference type="EMBL" id="AP012029">
    <property type="protein sequence ID" value="BAJ62188.1"/>
    <property type="molecule type" value="Genomic_DNA"/>
</dbReference>
<evidence type="ECO:0000313" key="2">
    <source>
        <dbReference type="EMBL" id="BAJ62188.1"/>
    </source>
</evidence>
<evidence type="ECO:0000256" key="1">
    <source>
        <dbReference type="SAM" id="SignalP"/>
    </source>
</evidence>
<organism evidence="2 3">
    <name type="scientific">Anaerolinea thermophila (strain DSM 14523 / JCM 11388 / NBRC 100420 / UNI-1)</name>
    <dbReference type="NCBI Taxonomy" id="926569"/>
    <lineage>
        <taxon>Bacteria</taxon>
        <taxon>Bacillati</taxon>
        <taxon>Chloroflexota</taxon>
        <taxon>Anaerolineae</taxon>
        <taxon>Anaerolineales</taxon>
        <taxon>Anaerolineaceae</taxon>
        <taxon>Anaerolinea</taxon>
    </lineage>
</organism>
<name>E8MZ45_ANATU</name>
<dbReference type="AlphaFoldDB" id="E8MZ45"/>
<dbReference type="PROSITE" id="PS51257">
    <property type="entry name" value="PROKAR_LIPOPROTEIN"/>
    <property type="match status" value="1"/>
</dbReference>
<accession>E8MZ45</accession>
<dbReference type="STRING" id="926569.ANT_01540"/>
<proteinExistence type="predicted"/>
<evidence type="ECO:0008006" key="4">
    <source>
        <dbReference type="Google" id="ProtNLM"/>
    </source>
</evidence>
<gene>
    <name evidence="2" type="ordered locus">ANT_01540</name>
</gene>
<dbReference type="RefSeq" id="WP_013558586.1">
    <property type="nucleotide sequence ID" value="NC_014960.1"/>
</dbReference>
<keyword evidence="3" id="KW-1185">Reference proteome</keyword>
<feature type="signal peptide" evidence="1">
    <location>
        <begin position="1"/>
        <end position="19"/>
    </location>
</feature>
<protein>
    <recommendedName>
        <fullName evidence="4">Lipoprotein</fullName>
    </recommendedName>
</protein>
<dbReference type="HOGENOM" id="CLU_1472319_0_0_0"/>
<dbReference type="KEGG" id="atm:ANT_01540"/>
<keyword evidence="1" id="KW-0732">Signal</keyword>
<dbReference type="Proteomes" id="UP000008922">
    <property type="component" value="Chromosome"/>
</dbReference>